<gene>
    <name evidence="1" type="ORF">CKY39_12155</name>
</gene>
<organism evidence="1 2">
    <name type="scientific">Variovorax boronicumulans</name>
    <dbReference type="NCBI Taxonomy" id="436515"/>
    <lineage>
        <taxon>Bacteria</taxon>
        <taxon>Pseudomonadati</taxon>
        <taxon>Pseudomonadota</taxon>
        <taxon>Betaproteobacteria</taxon>
        <taxon>Burkholderiales</taxon>
        <taxon>Comamonadaceae</taxon>
        <taxon>Variovorax</taxon>
    </lineage>
</organism>
<dbReference type="Proteomes" id="UP000217154">
    <property type="component" value="Chromosome"/>
</dbReference>
<dbReference type="EMBL" id="CP023284">
    <property type="protein sequence ID" value="ATA53886.1"/>
    <property type="molecule type" value="Genomic_DNA"/>
</dbReference>
<dbReference type="RefSeq" id="WP_095744629.1">
    <property type="nucleotide sequence ID" value="NZ_CP023284.1"/>
</dbReference>
<proteinExistence type="predicted"/>
<protein>
    <submittedName>
        <fullName evidence="1">Uncharacterized protein</fullName>
    </submittedName>
</protein>
<reference evidence="1 2" key="1">
    <citation type="submission" date="2017-09" db="EMBL/GenBank/DDBJ databases">
        <title>The diverse metabolic capabilities of V. boronicumulans make it an excellent choice for continued studies on novel biodegradation.</title>
        <authorList>
            <person name="Sun S."/>
        </authorList>
    </citation>
    <scope>NUCLEOTIDE SEQUENCE [LARGE SCALE GENOMIC DNA]</scope>
    <source>
        <strain evidence="1 2">J1</strain>
    </source>
</reference>
<name>A0A250DHN5_9BURK</name>
<sequence>MAKELGCNYEAPTFGAHYPDGTCIDGFMWDLDSCDEPGGAMFSGGDIPCPFCNTDAHIEWMDKRLPGNSHQRRTARRALAPKVRAWAEARSSFDPISKGSQ</sequence>
<evidence type="ECO:0000313" key="2">
    <source>
        <dbReference type="Proteomes" id="UP000217154"/>
    </source>
</evidence>
<evidence type="ECO:0000313" key="1">
    <source>
        <dbReference type="EMBL" id="ATA53886.1"/>
    </source>
</evidence>
<accession>A0A250DHN5</accession>
<dbReference type="KEGG" id="vbo:CKY39_12155"/>
<dbReference type="AlphaFoldDB" id="A0A250DHN5"/>